<evidence type="ECO:0000259" key="1">
    <source>
        <dbReference type="Pfam" id="PF01797"/>
    </source>
</evidence>
<dbReference type="InterPro" id="IPR002686">
    <property type="entry name" value="Transposase_17"/>
</dbReference>
<gene>
    <name evidence="2" type="ORF">SAMN05216497_13011</name>
</gene>
<name>A0ABY0QNZ3_CLOCO</name>
<dbReference type="Proteomes" id="UP000198811">
    <property type="component" value="Unassembled WGS sequence"/>
</dbReference>
<organism evidence="2 3">
    <name type="scientific">Clostridium cochlearium</name>
    <dbReference type="NCBI Taxonomy" id="1494"/>
    <lineage>
        <taxon>Bacteria</taxon>
        <taxon>Bacillati</taxon>
        <taxon>Bacillota</taxon>
        <taxon>Clostridia</taxon>
        <taxon>Eubacteriales</taxon>
        <taxon>Clostridiaceae</taxon>
        <taxon>Clostridium</taxon>
    </lineage>
</organism>
<evidence type="ECO:0000313" key="2">
    <source>
        <dbReference type="EMBL" id="SDL41076.1"/>
    </source>
</evidence>
<dbReference type="EMBL" id="FNGL01000030">
    <property type="protein sequence ID" value="SDL41076.1"/>
    <property type="molecule type" value="Genomic_DNA"/>
</dbReference>
<proteinExistence type="predicted"/>
<protein>
    <submittedName>
        <fullName evidence="2">Transposase IS200 like</fullName>
    </submittedName>
</protein>
<evidence type="ECO:0000313" key="3">
    <source>
        <dbReference type="Proteomes" id="UP000198811"/>
    </source>
</evidence>
<dbReference type="SUPFAM" id="SSF143422">
    <property type="entry name" value="Transposase IS200-like"/>
    <property type="match status" value="1"/>
</dbReference>
<sequence>MALPLWLVLIEVKATAYKALRPKRVPLLDILSVSLLNLPDSLTEYDKYKIICYCLMDNHVHILIKEENKPVGQLIGRINGRYAKYFNKKLRNLV</sequence>
<dbReference type="InterPro" id="IPR036515">
    <property type="entry name" value="Transposase_17_sf"/>
</dbReference>
<reference evidence="2 3" key="1">
    <citation type="submission" date="2016-10" db="EMBL/GenBank/DDBJ databases">
        <authorList>
            <person name="Varghese N."/>
            <person name="Submissions S."/>
        </authorList>
    </citation>
    <scope>NUCLEOTIDE SEQUENCE [LARGE SCALE GENOMIC DNA]</scope>
    <source>
        <strain evidence="2 3">NLAE-zl-C224</strain>
    </source>
</reference>
<comment type="caution">
    <text evidence="2">The sequence shown here is derived from an EMBL/GenBank/DDBJ whole genome shotgun (WGS) entry which is preliminary data.</text>
</comment>
<feature type="domain" description="Transposase IS200-like" evidence="1">
    <location>
        <begin position="35"/>
        <end position="92"/>
    </location>
</feature>
<accession>A0ABY0QNZ3</accession>
<dbReference type="Pfam" id="PF01797">
    <property type="entry name" value="Y1_Tnp"/>
    <property type="match status" value="1"/>
</dbReference>
<keyword evidence="3" id="KW-1185">Reference proteome</keyword>
<dbReference type="Gene3D" id="3.30.70.1290">
    <property type="entry name" value="Transposase IS200-like"/>
    <property type="match status" value="1"/>
</dbReference>